<evidence type="ECO:0000256" key="1">
    <source>
        <dbReference type="SAM" id="Phobius"/>
    </source>
</evidence>
<feature type="transmembrane region" description="Helical" evidence="1">
    <location>
        <begin position="59"/>
        <end position="78"/>
    </location>
</feature>
<protein>
    <submittedName>
        <fullName evidence="2">Uncharacterized protein</fullName>
    </submittedName>
</protein>
<evidence type="ECO:0000313" key="2">
    <source>
        <dbReference type="EMBL" id="OGN28134.1"/>
    </source>
</evidence>
<keyword evidence="1" id="KW-1133">Transmembrane helix</keyword>
<dbReference type="EMBL" id="MGKP01000023">
    <property type="protein sequence ID" value="OGN28134.1"/>
    <property type="molecule type" value="Genomic_DNA"/>
</dbReference>
<reference evidence="2 3" key="1">
    <citation type="journal article" date="2016" name="Nat. Commun.">
        <title>Thousands of microbial genomes shed light on interconnected biogeochemical processes in an aquifer system.</title>
        <authorList>
            <person name="Anantharaman K."/>
            <person name="Brown C.T."/>
            <person name="Hug L.A."/>
            <person name="Sharon I."/>
            <person name="Castelle C.J."/>
            <person name="Probst A.J."/>
            <person name="Thomas B.C."/>
            <person name="Singh A."/>
            <person name="Wilkins M.J."/>
            <person name="Karaoz U."/>
            <person name="Brodie E.L."/>
            <person name="Williams K.H."/>
            <person name="Hubbard S.S."/>
            <person name="Banfield J.F."/>
        </authorList>
    </citation>
    <scope>NUCLEOTIDE SEQUENCE [LARGE SCALE GENOMIC DNA]</scope>
</reference>
<evidence type="ECO:0000313" key="3">
    <source>
        <dbReference type="Proteomes" id="UP000179047"/>
    </source>
</evidence>
<proteinExistence type="predicted"/>
<feature type="transmembrane region" description="Helical" evidence="1">
    <location>
        <begin position="21"/>
        <end position="39"/>
    </location>
</feature>
<comment type="caution">
    <text evidence="2">The sequence shown here is derived from an EMBL/GenBank/DDBJ whole genome shotgun (WGS) entry which is preliminary data.</text>
</comment>
<dbReference type="AlphaFoldDB" id="A0A1F8GRU3"/>
<feature type="transmembrane region" description="Helical" evidence="1">
    <location>
        <begin position="85"/>
        <end position="107"/>
    </location>
</feature>
<dbReference type="Proteomes" id="UP000179047">
    <property type="component" value="Unassembled WGS sequence"/>
</dbReference>
<sequence>MNTENKIKTLCIRIAKILGKIGIGILVVFGAIVLRFLYYGRWAQYDPNGYVKDFSLTKLFFYLVLSLVGAVIFDFFFRGKKSKKISIIAVTVWWVIFFIACLPYVIFKS</sequence>
<keyword evidence="1" id="KW-0472">Membrane</keyword>
<dbReference type="STRING" id="1802701.A3A33_02150"/>
<name>A0A1F8GRU3_9BACT</name>
<gene>
    <name evidence="2" type="ORF">A3A33_02150</name>
</gene>
<organism evidence="2 3">
    <name type="scientific">Candidatus Yanofskybacteria bacterium RIFCSPLOWO2_01_FULL_49_25</name>
    <dbReference type="NCBI Taxonomy" id="1802701"/>
    <lineage>
        <taxon>Bacteria</taxon>
        <taxon>Candidatus Yanofskyibacteriota</taxon>
    </lineage>
</organism>
<accession>A0A1F8GRU3</accession>
<keyword evidence="1" id="KW-0812">Transmembrane</keyword>